<reference evidence="3" key="1">
    <citation type="submission" date="2020-07" db="EMBL/GenBank/DDBJ databases">
        <title>Ethylene signaling mediates host invasion by parasitic plants.</title>
        <authorList>
            <person name="Yoshida S."/>
        </authorList>
    </citation>
    <scope>NUCLEOTIDE SEQUENCE</scope>
    <source>
        <strain evidence="3">Okayama</strain>
    </source>
</reference>
<evidence type="ECO:0000313" key="4">
    <source>
        <dbReference type="Proteomes" id="UP000653305"/>
    </source>
</evidence>
<protein>
    <submittedName>
        <fullName evidence="3">Eid1-like F-box protein 3</fullName>
    </submittedName>
</protein>
<proteinExistence type="predicted"/>
<keyword evidence="2" id="KW-1133">Transmembrane helix</keyword>
<keyword evidence="2" id="KW-0812">Transmembrane</keyword>
<feature type="region of interest" description="Disordered" evidence="1">
    <location>
        <begin position="1"/>
        <end position="55"/>
    </location>
</feature>
<dbReference type="AlphaFoldDB" id="A0A830CPN5"/>
<dbReference type="Proteomes" id="UP000653305">
    <property type="component" value="Unassembled WGS sequence"/>
</dbReference>
<organism evidence="3 4">
    <name type="scientific">Phtheirospermum japonicum</name>
    <dbReference type="NCBI Taxonomy" id="374723"/>
    <lineage>
        <taxon>Eukaryota</taxon>
        <taxon>Viridiplantae</taxon>
        <taxon>Streptophyta</taxon>
        <taxon>Embryophyta</taxon>
        <taxon>Tracheophyta</taxon>
        <taxon>Spermatophyta</taxon>
        <taxon>Magnoliopsida</taxon>
        <taxon>eudicotyledons</taxon>
        <taxon>Gunneridae</taxon>
        <taxon>Pentapetalae</taxon>
        <taxon>asterids</taxon>
        <taxon>lamiids</taxon>
        <taxon>Lamiales</taxon>
        <taxon>Orobanchaceae</taxon>
        <taxon>Orobanchaceae incertae sedis</taxon>
        <taxon>Phtheirospermum</taxon>
    </lineage>
</organism>
<feature type="compositionally biased region" description="Low complexity" evidence="1">
    <location>
        <begin position="16"/>
        <end position="30"/>
    </location>
</feature>
<keyword evidence="2" id="KW-0472">Membrane</keyword>
<evidence type="ECO:0000313" key="3">
    <source>
        <dbReference type="EMBL" id="GFP97853.1"/>
    </source>
</evidence>
<keyword evidence="4" id="KW-1185">Reference proteome</keyword>
<sequence>MGHPRALPDGVGELQATRAGPAPPVARALPLPRPEDDVSAGRRPEQSDRRRLAGAGQADVLLRRLRADPPLPAGLLLAGPFRQFGPILQDIGPELPGPEVQRGRAVRERHVRAPEPGGAGRLEVRRGGVPRGVSVISEVEDAGVSGPEAGGVRGRVRCPFCGPALWSMTAAQLDPEEERGSAARLESGKLGVLRVLARPLARRVLVGPLGRPARNLMLKKIITTKMILWTLKMMMRFMMMIWRFVLSNTIKSTNNRKLCNKVNSQLSGEN</sequence>
<accession>A0A830CPN5</accession>
<name>A0A830CPN5_9LAMI</name>
<comment type="caution">
    <text evidence="3">The sequence shown here is derived from an EMBL/GenBank/DDBJ whole genome shotgun (WGS) entry which is preliminary data.</text>
</comment>
<feature type="transmembrane region" description="Helical" evidence="2">
    <location>
        <begin position="226"/>
        <end position="246"/>
    </location>
</feature>
<evidence type="ECO:0000256" key="2">
    <source>
        <dbReference type="SAM" id="Phobius"/>
    </source>
</evidence>
<evidence type="ECO:0000256" key="1">
    <source>
        <dbReference type="SAM" id="MobiDB-lite"/>
    </source>
</evidence>
<gene>
    <name evidence="3" type="ORF">PHJA_001929400</name>
</gene>
<feature type="compositionally biased region" description="Basic and acidic residues" evidence="1">
    <location>
        <begin position="33"/>
        <end position="51"/>
    </location>
</feature>
<dbReference type="EMBL" id="BMAC01000504">
    <property type="protein sequence ID" value="GFP97853.1"/>
    <property type="molecule type" value="Genomic_DNA"/>
</dbReference>